<dbReference type="AlphaFoldDB" id="A0A1X7RXG3"/>
<feature type="compositionally biased region" description="Polar residues" evidence="1">
    <location>
        <begin position="185"/>
        <end position="211"/>
    </location>
</feature>
<dbReference type="STRING" id="1276538.A0A1X7RXG3"/>
<evidence type="ECO:0000256" key="2">
    <source>
        <dbReference type="SAM" id="SignalP"/>
    </source>
</evidence>
<sequence>MQIIAITAVLASAILSVTAAPPLRRDEWQPADSNQDPPQVANVPSITSTAAVSSTSIDNAVTDSSWEPADDQTCIYMTSAIGWEGEGLNLCNPSGQCAPKLPDGLTSQVLSAGPSPNEICFLYADENCQGQQSQPLIYPGYSNLQDIGFDNTAKSWMCYKMQGVRLTDGEPSESVVTSTVNGRVAQQTTPGGLPVSSGNGVPTQQIETTTPGGLPHSTIGANNAQVTTPGGLPVSSGNGVPTQQIETTTPGGLPHSTIGANQAQVTTVTIPGDATTTDDGSVVQPTDVSSTEFESDDPTNTADSDGSPTAEPMTNDGASETDSASASAEPTTDDGASETDSPSSTPDDSSSLPDDAPAATFMVRSVTHTYADGETVFTTL</sequence>
<feature type="region of interest" description="Disordered" evidence="1">
    <location>
        <begin position="271"/>
        <end position="359"/>
    </location>
</feature>
<evidence type="ECO:0000313" key="3">
    <source>
        <dbReference type="EMBL" id="SMQ52108.1"/>
    </source>
</evidence>
<evidence type="ECO:0000313" key="4">
    <source>
        <dbReference type="Proteomes" id="UP000215127"/>
    </source>
</evidence>
<keyword evidence="2" id="KW-0732">Signal</keyword>
<feature type="compositionally biased region" description="Polar residues" evidence="1">
    <location>
        <begin position="235"/>
        <end position="250"/>
    </location>
</feature>
<feature type="compositionally biased region" description="Low complexity" evidence="1">
    <location>
        <begin position="338"/>
        <end position="359"/>
    </location>
</feature>
<accession>A0A1X7RXG3</accession>
<feature type="compositionally biased region" description="Low complexity" evidence="1">
    <location>
        <begin position="316"/>
        <end position="330"/>
    </location>
</feature>
<evidence type="ECO:0000256" key="1">
    <source>
        <dbReference type="SAM" id="MobiDB-lite"/>
    </source>
</evidence>
<proteinExistence type="predicted"/>
<feature type="compositionally biased region" description="Polar residues" evidence="1">
    <location>
        <begin position="219"/>
        <end position="228"/>
    </location>
</feature>
<name>A0A1X7RXG3_ZYMT9</name>
<feature type="chain" id="PRO_5012394853" evidence="2">
    <location>
        <begin position="20"/>
        <end position="380"/>
    </location>
</feature>
<feature type="signal peptide" evidence="2">
    <location>
        <begin position="1"/>
        <end position="19"/>
    </location>
</feature>
<feature type="compositionally biased region" description="Polar residues" evidence="1">
    <location>
        <begin position="271"/>
        <end position="307"/>
    </location>
</feature>
<dbReference type="EMBL" id="LT853697">
    <property type="protein sequence ID" value="SMQ52108.1"/>
    <property type="molecule type" value="Genomic_DNA"/>
</dbReference>
<reference evidence="3 4" key="1">
    <citation type="submission" date="2016-06" db="EMBL/GenBank/DDBJ databases">
        <authorList>
            <person name="Kjaerup R.B."/>
            <person name="Dalgaard T.S."/>
            <person name="Juul-Madsen H.R."/>
        </authorList>
    </citation>
    <scope>NUCLEOTIDE SEQUENCE [LARGE SCALE GENOMIC DNA]</scope>
</reference>
<gene>
    <name evidence="3" type="ORF">ZT3D7_G7261</name>
</gene>
<organism evidence="3 4">
    <name type="scientific">Zymoseptoria tritici (strain ST99CH_3D7)</name>
    <dbReference type="NCBI Taxonomy" id="1276538"/>
    <lineage>
        <taxon>Eukaryota</taxon>
        <taxon>Fungi</taxon>
        <taxon>Dikarya</taxon>
        <taxon>Ascomycota</taxon>
        <taxon>Pezizomycotina</taxon>
        <taxon>Dothideomycetes</taxon>
        <taxon>Dothideomycetidae</taxon>
        <taxon>Mycosphaerellales</taxon>
        <taxon>Mycosphaerellaceae</taxon>
        <taxon>Zymoseptoria</taxon>
    </lineage>
</organism>
<feature type="region of interest" description="Disordered" evidence="1">
    <location>
        <begin position="185"/>
        <end position="258"/>
    </location>
</feature>
<dbReference type="Proteomes" id="UP000215127">
    <property type="component" value="Chromosome 6"/>
</dbReference>
<keyword evidence="4" id="KW-1185">Reference proteome</keyword>
<protein>
    <submittedName>
        <fullName evidence="3">Uncharacterized protein</fullName>
    </submittedName>
</protein>